<feature type="region of interest" description="Disordered" evidence="1">
    <location>
        <begin position="325"/>
        <end position="381"/>
    </location>
</feature>
<reference evidence="2" key="1">
    <citation type="submission" date="2019-10" db="EMBL/GenBank/DDBJ databases">
        <authorList>
            <person name="Zhang R."/>
            <person name="Pan Y."/>
            <person name="Wang J."/>
            <person name="Ma R."/>
            <person name="Yu S."/>
        </authorList>
    </citation>
    <scope>NUCLEOTIDE SEQUENCE</scope>
    <source>
        <strain evidence="2">LA-IB0</strain>
        <tissue evidence="2">Leaf</tissue>
    </source>
</reference>
<feature type="region of interest" description="Disordered" evidence="1">
    <location>
        <begin position="194"/>
        <end position="217"/>
    </location>
</feature>
<evidence type="ECO:0000256" key="1">
    <source>
        <dbReference type="SAM" id="MobiDB-lite"/>
    </source>
</evidence>
<organism evidence="2 3">
    <name type="scientific">Buddleja alternifolia</name>
    <dbReference type="NCBI Taxonomy" id="168488"/>
    <lineage>
        <taxon>Eukaryota</taxon>
        <taxon>Viridiplantae</taxon>
        <taxon>Streptophyta</taxon>
        <taxon>Embryophyta</taxon>
        <taxon>Tracheophyta</taxon>
        <taxon>Spermatophyta</taxon>
        <taxon>Magnoliopsida</taxon>
        <taxon>eudicotyledons</taxon>
        <taxon>Gunneridae</taxon>
        <taxon>Pentapetalae</taxon>
        <taxon>asterids</taxon>
        <taxon>lamiids</taxon>
        <taxon>Lamiales</taxon>
        <taxon>Scrophulariaceae</taxon>
        <taxon>Buddlejeae</taxon>
        <taxon>Buddleja</taxon>
    </lineage>
</organism>
<dbReference type="EMBL" id="WHWC01000003">
    <property type="protein sequence ID" value="KAG8387036.1"/>
    <property type="molecule type" value="Genomic_DNA"/>
</dbReference>
<keyword evidence="3" id="KW-1185">Reference proteome</keyword>
<evidence type="ECO:0000313" key="3">
    <source>
        <dbReference type="Proteomes" id="UP000826271"/>
    </source>
</evidence>
<protein>
    <submittedName>
        <fullName evidence="2">Uncharacterized protein</fullName>
    </submittedName>
</protein>
<comment type="caution">
    <text evidence="2">The sequence shown here is derived from an EMBL/GenBank/DDBJ whole genome shotgun (WGS) entry which is preliminary data.</text>
</comment>
<sequence>MKAANATTLNEFSRCMDEMSQLSTKAAKWFNDKPPQHWSRTFFSTELKCDILLNNGCECFNNKILNAKELSIISMLEWSLPIPKCVHKSYRVETYNQVYGPAIMPINGRSEWKKSDFILPLPPNVGREPGRPPIARRMEVDEVQTKKKKINRGRKENPFSLKREYAMIKCNKYGGEGHNKVNKNCPLFNQKIPTQEDPSSHVSFEDAPPESKFTNHTDPVSAYAQKKLKVRKRKVTSVRSQLEDNQSRCNKKVVKKQKTVSFAETPSTGMSTKTKPPLKNYLKKAVPGMIPSNKPKLQLRDESDEGGINLEASYFVPYPDYLQTTPLPERSSATAPKRPKAPAIPNVPKRPNAPETLNATSSTSSAPNVNKPGPSMFSKLQQGQKIGVNVREPPPFSTRQVIHNLPGSRRETYGTFITKGGKKFVALSDIIKTYAIGNAKDKEKKKV</sequence>
<accession>A0AAV6XVI6</accession>
<feature type="compositionally biased region" description="Polar residues" evidence="1">
    <location>
        <begin position="355"/>
        <end position="368"/>
    </location>
</feature>
<feature type="compositionally biased region" description="Polar residues" evidence="1">
    <location>
        <begin position="325"/>
        <end position="334"/>
    </location>
</feature>
<proteinExistence type="predicted"/>
<name>A0AAV6XVI6_9LAMI</name>
<gene>
    <name evidence="2" type="ORF">BUALT_Bualt03G0211300</name>
</gene>
<dbReference type="Proteomes" id="UP000826271">
    <property type="component" value="Unassembled WGS sequence"/>
</dbReference>
<dbReference type="AlphaFoldDB" id="A0AAV6XVI6"/>
<evidence type="ECO:0000313" key="2">
    <source>
        <dbReference type="EMBL" id="KAG8387036.1"/>
    </source>
</evidence>